<dbReference type="Pfam" id="PF17837">
    <property type="entry name" value="4PPT_N"/>
    <property type="match status" value="1"/>
</dbReference>
<comment type="pathway">
    <text evidence="2">Siderophore biosynthesis; enterobactin biosynthesis.</text>
</comment>
<dbReference type="GO" id="GO:0000287">
    <property type="term" value="F:magnesium ion binding"/>
    <property type="evidence" value="ECO:0007669"/>
    <property type="project" value="InterPro"/>
</dbReference>
<accession>A0A238J789</accession>
<evidence type="ECO:0000313" key="17">
    <source>
        <dbReference type="Proteomes" id="UP000225972"/>
    </source>
</evidence>
<organism evidence="16 17">
    <name type="scientific">Pelagimonas phthalicica</name>
    <dbReference type="NCBI Taxonomy" id="1037362"/>
    <lineage>
        <taxon>Bacteria</taxon>
        <taxon>Pseudomonadati</taxon>
        <taxon>Pseudomonadota</taxon>
        <taxon>Alphaproteobacteria</taxon>
        <taxon>Rhodobacterales</taxon>
        <taxon>Roseobacteraceae</taxon>
        <taxon>Pelagimonas</taxon>
    </lineage>
</organism>
<comment type="subunit">
    <text evidence="4">EntB, EntD, EntE, and EntF form a multienzyme complex called enterobactin synthase.</text>
</comment>
<comment type="similarity">
    <text evidence="3">Belongs to the P-Pant transferase superfamily. EntD family.</text>
</comment>
<evidence type="ECO:0000256" key="8">
    <source>
        <dbReference type="ARBA" id="ARBA00029894"/>
    </source>
</evidence>
<evidence type="ECO:0000256" key="11">
    <source>
        <dbReference type="ARBA" id="ARBA00049191"/>
    </source>
</evidence>
<feature type="binding site" evidence="12">
    <location>
        <position position="59"/>
    </location>
    <ligand>
        <name>CoA</name>
        <dbReference type="ChEBI" id="CHEBI:57287"/>
    </ligand>
</feature>
<dbReference type="InterPro" id="IPR003542">
    <property type="entry name" value="Enbac_synth_compD-like"/>
</dbReference>
<dbReference type="InterPro" id="IPR037143">
    <property type="entry name" value="4-PPantetheinyl_Trfase_dom_sf"/>
</dbReference>
<dbReference type="OrthoDB" id="8210607at2"/>
<evidence type="ECO:0000256" key="13">
    <source>
        <dbReference type="PIRSR" id="PIRSR603542-2"/>
    </source>
</evidence>
<feature type="domain" description="4'-phosphopantetheinyl transferase" evidence="14">
    <location>
        <begin position="114"/>
        <end position="189"/>
    </location>
</feature>
<dbReference type="GO" id="GO:0005886">
    <property type="term" value="C:plasma membrane"/>
    <property type="evidence" value="ECO:0007669"/>
    <property type="project" value="TreeGrafter"/>
</dbReference>
<evidence type="ECO:0000256" key="3">
    <source>
        <dbReference type="ARBA" id="ARBA00008342"/>
    </source>
</evidence>
<evidence type="ECO:0000256" key="9">
    <source>
        <dbReference type="ARBA" id="ARBA00031996"/>
    </source>
</evidence>
<dbReference type="PRINTS" id="PR01399">
    <property type="entry name" value="ENTSNTHTASED"/>
</dbReference>
<comment type="function">
    <text evidence="1">Involved in the biosynthesis of the siderophore enterobactin (enterochelin), which is a macrocyclic trimeric lactone of N-(2,3-dihydroxybenzoyl)-serine. The serine trilactone serves as a scaffolding for the three catechol functionalities that provide hexadentate coordination for the tightly ligated iron(2+) atoms. Plays an essential role in the assembly of the enterobactin by catalyzing the transfer of the 4'-phosphopantetheine (Ppant) moiety from coenzyme A to the apo-domains of both EntB (ArCP domain) and EntF (PCP domain) to yield their holo-forms which make them competent for the activation of 2,3-dihydroxybenzoate (DHB) and L-serine, respectively.</text>
</comment>
<keyword evidence="13" id="KW-0460">Magnesium</keyword>
<protein>
    <recommendedName>
        <fullName evidence="5">Enterobactin synthase component D</fullName>
    </recommendedName>
    <alternativeName>
        <fullName evidence="8">4'-phosphopantetheinyl transferase EntD</fullName>
    </alternativeName>
    <alternativeName>
        <fullName evidence="9">Enterochelin synthase D</fullName>
    </alternativeName>
</protein>
<evidence type="ECO:0000256" key="7">
    <source>
        <dbReference type="ARBA" id="ARBA00023191"/>
    </source>
</evidence>
<keyword evidence="17" id="KW-1185">Reference proteome</keyword>
<dbReference type="GO" id="GO:0009366">
    <property type="term" value="C:enterobactin synthetase complex"/>
    <property type="evidence" value="ECO:0007669"/>
    <property type="project" value="InterPro"/>
</dbReference>
<dbReference type="GO" id="GO:0008897">
    <property type="term" value="F:holo-[acyl-carrier-protein] synthase activity"/>
    <property type="evidence" value="ECO:0007669"/>
    <property type="project" value="InterPro"/>
</dbReference>
<dbReference type="Pfam" id="PF01648">
    <property type="entry name" value="ACPS"/>
    <property type="match status" value="1"/>
</dbReference>
<evidence type="ECO:0000256" key="12">
    <source>
        <dbReference type="PIRSR" id="PIRSR603542-1"/>
    </source>
</evidence>
<feature type="binding site" evidence="13">
    <location>
        <position position="117"/>
    </location>
    <ligand>
        <name>Mg(2+)</name>
        <dbReference type="ChEBI" id="CHEBI:18420"/>
    </ligand>
</feature>
<evidence type="ECO:0000313" key="16">
    <source>
        <dbReference type="EMBL" id="SMX26459.1"/>
    </source>
</evidence>
<keyword evidence="7" id="KW-0259">Enterobactin biosynthesis</keyword>
<evidence type="ECO:0000256" key="2">
    <source>
        <dbReference type="ARBA" id="ARBA00004993"/>
    </source>
</evidence>
<feature type="binding site" evidence="12">
    <location>
        <position position="51"/>
    </location>
    <ligand>
        <name>CoA</name>
        <dbReference type="ChEBI" id="CHEBI:57287"/>
    </ligand>
</feature>
<dbReference type="UniPathway" id="UPA00017"/>
<proteinExistence type="inferred from homology"/>
<reference evidence="17" key="1">
    <citation type="submission" date="2017-05" db="EMBL/GenBank/DDBJ databases">
        <authorList>
            <person name="Rodrigo-Torres L."/>
            <person name="Arahal R. D."/>
            <person name="Lucena T."/>
        </authorList>
    </citation>
    <scope>NUCLEOTIDE SEQUENCE [LARGE SCALE GENOMIC DNA]</scope>
    <source>
        <strain evidence="17">CECT 8649</strain>
    </source>
</reference>
<dbReference type="PANTHER" id="PTHR38096:SF1">
    <property type="entry name" value="ENTEROBACTIN SYNTHASE COMPONENT D"/>
    <property type="match status" value="1"/>
</dbReference>
<evidence type="ECO:0000256" key="5">
    <source>
        <dbReference type="ARBA" id="ARBA00019087"/>
    </source>
</evidence>
<dbReference type="SUPFAM" id="SSF56214">
    <property type="entry name" value="4'-phosphopantetheinyl transferase"/>
    <property type="match status" value="1"/>
</dbReference>
<evidence type="ECO:0000259" key="14">
    <source>
        <dbReference type="Pfam" id="PF01648"/>
    </source>
</evidence>
<dbReference type="Proteomes" id="UP000225972">
    <property type="component" value="Unassembled WGS sequence"/>
</dbReference>
<feature type="domain" description="4'-phosphopantetheinyl transferase N-terminal" evidence="15">
    <location>
        <begin position="39"/>
        <end position="106"/>
    </location>
</feature>
<dbReference type="PANTHER" id="PTHR38096">
    <property type="entry name" value="ENTEROBACTIN SYNTHASE COMPONENT D"/>
    <property type="match status" value="1"/>
</dbReference>
<feature type="binding site" evidence="12">
    <location>
        <position position="162"/>
    </location>
    <ligand>
        <name>CoA</name>
        <dbReference type="ChEBI" id="CHEBI:57287"/>
    </ligand>
</feature>
<dbReference type="RefSeq" id="WP_099242303.1">
    <property type="nucleotide sequence ID" value="NZ_FXXP01000001.1"/>
</dbReference>
<comment type="catalytic activity">
    <reaction evidence="10">
        <text>apo-[aryl-carrier protein] + CoA = holo-[aryl-carrier protein] + adenosine 3',5'-bisphosphate + H(+)</text>
        <dbReference type="Rhea" id="RHEA:48404"/>
        <dbReference type="Rhea" id="RHEA-COMP:15903"/>
        <dbReference type="Rhea" id="RHEA-COMP:17557"/>
        <dbReference type="ChEBI" id="CHEBI:15378"/>
        <dbReference type="ChEBI" id="CHEBI:29999"/>
        <dbReference type="ChEBI" id="CHEBI:57287"/>
        <dbReference type="ChEBI" id="CHEBI:58343"/>
        <dbReference type="ChEBI" id="CHEBI:64479"/>
    </reaction>
</comment>
<keyword evidence="6 16" id="KW-0808">Transferase</keyword>
<comment type="catalytic activity">
    <reaction evidence="11">
        <text>apo-[peptidyl-carrier protein] + CoA = holo-[peptidyl-carrier protein] + adenosine 3',5'-bisphosphate + H(+)</text>
        <dbReference type="Rhea" id="RHEA:46228"/>
        <dbReference type="Rhea" id="RHEA-COMP:11479"/>
        <dbReference type="Rhea" id="RHEA-COMP:11480"/>
        <dbReference type="ChEBI" id="CHEBI:15378"/>
        <dbReference type="ChEBI" id="CHEBI:29999"/>
        <dbReference type="ChEBI" id="CHEBI:57287"/>
        <dbReference type="ChEBI" id="CHEBI:58343"/>
        <dbReference type="ChEBI" id="CHEBI:64479"/>
    </reaction>
</comment>
<evidence type="ECO:0000256" key="1">
    <source>
        <dbReference type="ARBA" id="ARBA00003937"/>
    </source>
</evidence>
<keyword evidence="13" id="KW-0479">Metal-binding</keyword>
<comment type="cofactor">
    <cofactor evidence="13">
        <name>Mg(2+)</name>
        <dbReference type="ChEBI" id="CHEBI:18420"/>
    </cofactor>
</comment>
<evidence type="ECO:0000256" key="6">
    <source>
        <dbReference type="ARBA" id="ARBA00022679"/>
    </source>
</evidence>
<feature type="binding site" evidence="13">
    <location>
        <position position="119"/>
    </location>
    <ligand>
        <name>Mg(2+)</name>
        <dbReference type="ChEBI" id="CHEBI:18420"/>
    </ligand>
</feature>
<evidence type="ECO:0000259" key="15">
    <source>
        <dbReference type="Pfam" id="PF17837"/>
    </source>
</evidence>
<evidence type="ECO:0000256" key="10">
    <source>
        <dbReference type="ARBA" id="ARBA00049176"/>
    </source>
</evidence>
<dbReference type="InterPro" id="IPR041354">
    <property type="entry name" value="4PPT_N"/>
</dbReference>
<feature type="binding site" evidence="12">
    <location>
        <position position="158"/>
    </location>
    <ligand>
        <name>CoA</name>
        <dbReference type="ChEBI" id="CHEBI:57287"/>
    </ligand>
</feature>
<name>A0A238J789_9RHOB</name>
<dbReference type="AlphaFoldDB" id="A0A238J789"/>
<gene>
    <name evidence="16" type="primary">npt</name>
    <name evidence="16" type="ORF">TRP8649_00538</name>
</gene>
<sequence length="225" mass="24614">MMSTEAESLRTLLARSDLPLGLAWAMSEPMDDPNQLFPEEQQAIAHAIPIRRAEFTGGRIAARKAMWALGFHPAAIPMTEDRAPAWPDGLIGSITHADDICMAVVAQSGRYDGLGLDLEPDVAMDPDLVADLCRDEDLANVPVAEQVKLPKRIFSAKEAAFKAHYARYRTLFDFEALTVDLATGRVQFTQDQEALALPQTALGDLTVQQWICDGMILSLCALPAH</sequence>
<feature type="binding site" evidence="12">
    <location>
        <begin position="95"/>
        <end position="96"/>
    </location>
    <ligand>
        <name>CoA</name>
        <dbReference type="ChEBI" id="CHEBI:57287"/>
    </ligand>
</feature>
<evidence type="ECO:0000256" key="4">
    <source>
        <dbReference type="ARBA" id="ARBA00011503"/>
    </source>
</evidence>
<dbReference type="EMBL" id="FXXP01000001">
    <property type="protein sequence ID" value="SMX26459.1"/>
    <property type="molecule type" value="Genomic_DNA"/>
</dbReference>
<feature type="binding site" evidence="12">
    <location>
        <position position="117"/>
    </location>
    <ligand>
        <name>CoA</name>
        <dbReference type="ChEBI" id="CHEBI:57287"/>
    </ligand>
</feature>
<dbReference type="GO" id="GO:0009239">
    <property type="term" value="P:enterobactin biosynthetic process"/>
    <property type="evidence" value="ECO:0007669"/>
    <property type="project" value="UniProtKB-UniPathway"/>
</dbReference>
<dbReference type="InterPro" id="IPR008278">
    <property type="entry name" value="4-PPantetheinyl_Trfase_dom"/>
</dbReference>